<keyword evidence="1" id="KW-0175">Coiled coil</keyword>
<proteinExistence type="predicted"/>
<feature type="compositionally biased region" description="Gly residues" evidence="2">
    <location>
        <begin position="357"/>
        <end position="374"/>
    </location>
</feature>
<feature type="compositionally biased region" description="Gly residues" evidence="2">
    <location>
        <begin position="190"/>
        <end position="208"/>
    </location>
</feature>
<evidence type="ECO:0000256" key="2">
    <source>
        <dbReference type="SAM" id="MobiDB-lite"/>
    </source>
</evidence>
<evidence type="ECO:0000313" key="4">
    <source>
        <dbReference type="Proteomes" id="UP000613740"/>
    </source>
</evidence>
<dbReference type="Proteomes" id="UP000613740">
    <property type="component" value="Unassembled WGS sequence"/>
</dbReference>
<feature type="region of interest" description="Disordered" evidence="2">
    <location>
        <begin position="188"/>
        <end position="265"/>
    </location>
</feature>
<gene>
    <name evidence="3" type="ORF">HYH02_005967</name>
</gene>
<comment type="caution">
    <text evidence="3">The sequence shown here is derived from an EMBL/GenBank/DDBJ whole genome shotgun (WGS) entry which is preliminary data.</text>
</comment>
<feature type="compositionally biased region" description="Pro residues" evidence="2">
    <location>
        <begin position="39"/>
        <end position="50"/>
    </location>
</feature>
<organism evidence="3 4">
    <name type="scientific">Chlamydomonas schloesseri</name>
    <dbReference type="NCBI Taxonomy" id="2026947"/>
    <lineage>
        <taxon>Eukaryota</taxon>
        <taxon>Viridiplantae</taxon>
        <taxon>Chlorophyta</taxon>
        <taxon>core chlorophytes</taxon>
        <taxon>Chlorophyceae</taxon>
        <taxon>CS clade</taxon>
        <taxon>Chlamydomonadales</taxon>
        <taxon>Chlamydomonadaceae</taxon>
        <taxon>Chlamydomonas</taxon>
    </lineage>
</organism>
<feature type="region of interest" description="Disordered" evidence="2">
    <location>
        <begin position="1"/>
        <end position="56"/>
    </location>
</feature>
<feature type="compositionally biased region" description="Gly residues" evidence="2">
    <location>
        <begin position="239"/>
        <end position="265"/>
    </location>
</feature>
<feature type="region of interest" description="Disordered" evidence="2">
    <location>
        <begin position="280"/>
        <end position="311"/>
    </location>
</feature>
<feature type="region of interest" description="Disordered" evidence="2">
    <location>
        <begin position="757"/>
        <end position="776"/>
    </location>
</feature>
<feature type="region of interest" description="Disordered" evidence="2">
    <location>
        <begin position="391"/>
        <end position="466"/>
    </location>
</feature>
<sequence length="776" mass="76546">MDEEDRADRLNAGGGPSGAPTLDQVYAAIMSQKRKAQEVPPPAAALPAEPPAARFRSGMGASLRNSTLEQLLLQGLAAGPSGDVDSALNMMRSNTMEHILRDTLSGGRELSDLMSEWNHQLPEESKFIEGLASDMQAIDAAPPDVQAMRRTFTLERILSGAEADLAGMLRSANQVSRQASGAAGAAAAAGAGGSGLEGLTGEGLPGRGRLGRQDSLHRLAASSGPGGAMPLPPSRLGAPPGGAGAGGAGPARVTGGGLVRTGNPGSGRYGAAVVAALREEDEAGPSPRSPKRAKLHASGHGHGHGPSNLGPHAAALLKAEGLVGEDGGPPRTMSQSLLDLAKAAAALDGRDLDDEGLGGGGGGGAGGGGAGGEAGAVEGAEPVKLERLENGGEVGATGDGAAAEDNVEAEPRRRGAGGEGPEAGSPGELDALAVGASPPAGQERGVSADEEGGPEVDARPGPSRRDTTQELEDLEAMERLPLEEDAGAQAGTDADLLPSNTGRRSAPPSALPDEELLLDAKLAASGRVLPGAGAGLRDGGGSGHLAMLAAGLGPGNAAALAGGMGGGLGLGSAGGLPPPLQGRLGIGLEGEEGGTMASAAQLLRSLSGMKGGGGGGPGGGGGLAPPGPRGPLPLSSSNQHDLKLLQKLQAEVQRLQRDNAALNAHLESILTEVDIIQQRNTGMKQMLLDACQAKGIQADMGLLNVSLQHHRAQPLEEGAAAHIAATVLGQCGGDVHATVQRLVGIAMARISLEGTGGGGGGGSMGGGSMDGGLPYR</sequence>
<keyword evidence="4" id="KW-1185">Reference proteome</keyword>
<feature type="compositionally biased region" description="Basic residues" evidence="2">
    <location>
        <begin position="289"/>
        <end position="303"/>
    </location>
</feature>
<reference evidence="3" key="1">
    <citation type="journal article" date="2020" name="bioRxiv">
        <title>Comparative genomics of Chlamydomonas.</title>
        <authorList>
            <person name="Craig R.J."/>
            <person name="Hasan A.R."/>
            <person name="Ness R.W."/>
            <person name="Keightley P.D."/>
        </authorList>
    </citation>
    <scope>NUCLEOTIDE SEQUENCE</scope>
    <source>
        <strain evidence="3">CCAP 11/173</strain>
    </source>
</reference>
<evidence type="ECO:0000313" key="3">
    <source>
        <dbReference type="EMBL" id="KAG2449220.1"/>
    </source>
</evidence>
<feature type="region of interest" description="Disordered" evidence="2">
    <location>
        <begin position="352"/>
        <end position="376"/>
    </location>
</feature>
<feature type="region of interest" description="Disordered" evidence="2">
    <location>
        <begin position="481"/>
        <end position="510"/>
    </location>
</feature>
<name>A0A835WM21_9CHLO</name>
<evidence type="ECO:0000256" key="1">
    <source>
        <dbReference type="SAM" id="Coils"/>
    </source>
</evidence>
<feature type="region of interest" description="Disordered" evidence="2">
    <location>
        <begin position="606"/>
        <end position="637"/>
    </location>
</feature>
<dbReference type="EMBL" id="JAEHOD010000015">
    <property type="protein sequence ID" value="KAG2449220.1"/>
    <property type="molecule type" value="Genomic_DNA"/>
</dbReference>
<dbReference type="OrthoDB" id="546117at2759"/>
<feature type="compositionally biased region" description="Gly residues" evidence="2">
    <location>
        <begin position="757"/>
        <end position="770"/>
    </location>
</feature>
<feature type="compositionally biased region" description="Gly residues" evidence="2">
    <location>
        <begin position="609"/>
        <end position="624"/>
    </location>
</feature>
<protein>
    <submittedName>
        <fullName evidence="3">Uncharacterized protein</fullName>
    </submittedName>
</protein>
<dbReference type="AlphaFoldDB" id="A0A835WM21"/>
<feature type="coiled-coil region" evidence="1">
    <location>
        <begin position="638"/>
        <end position="672"/>
    </location>
</feature>
<accession>A0A835WM21</accession>